<dbReference type="EMBL" id="CP113440">
    <property type="protein sequence ID" value="WAK63938.1"/>
    <property type="molecule type" value="Genomic_DNA"/>
</dbReference>
<proteinExistence type="predicted"/>
<dbReference type="RefSeq" id="WP_269441569.1">
    <property type="nucleotide sequence ID" value="NZ_CP113440.1"/>
</dbReference>
<sequence>MNIPIFIVNRELSVRFPVWYFNDDPLRGQKKISEKLMKCMTSFHVLFKNKGRGEAVDVSLDSVKIEK</sequence>
<protein>
    <submittedName>
        <fullName evidence="1">Uncharacterized protein</fullName>
    </submittedName>
</protein>
<dbReference type="AlphaFoldDB" id="A0AA47IK89"/>
<accession>A0AA47IK89</accession>
<name>A0AA47IK89_STRMC</name>
<organism evidence="1 2">
    <name type="scientific">Streptococcus macedonicus</name>
    <name type="common">Streptococcus gallolyticus macedonicus</name>
    <dbReference type="NCBI Taxonomy" id="59310"/>
    <lineage>
        <taxon>Bacteria</taxon>
        <taxon>Bacillati</taxon>
        <taxon>Bacillota</taxon>
        <taxon>Bacilli</taxon>
        <taxon>Lactobacillales</taxon>
        <taxon>Streptococcaceae</taxon>
        <taxon>Streptococcus</taxon>
    </lineage>
</organism>
<evidence type="ECO:0000313" key="2">
    <source>
        <dbReference type="Proteomes" id="UP001156410"/>
    </source>
</evidence>
<reference evidence="1" key="1">
    <citation type="submission" date="2022-11" db="EMBL/GenBank/DDBJ databases">
        <title>Streptococcus macedonicus and Acinetobacter baumannii: co-inhabitants of the cheese production environment.</title>
        <authorList>
            <person name="Johnson J."/>
        </authorList>
    </citation>
    <scope>NUCLEOTIDE SEQUENCE</scope>
    <source>
        <strain evidence="1">E37</strain>
    </source>
</reference>
<gene>
    <name evidence="1" type="ORF">OQG81_03570</name>
</gene>
<evidence type="ECO:0000313" key="1">
    <source>
        <dbReference type="EMBL" id="WAK63938.1"/>
    </source>
</evidence>
<dbReference type="Proteomes" id="UP001156410">
    <property type="component" value="Chromosome"/>
</dbReference>
<reference evidence="1" key="2">
    <citation type="submission" date="2022-11" db="EMBL/GenBank/DDBJ databases">
        <authorList>
            <person name="Johnson J.D."/>
        </authorList>
    </citation>
    <scope>NUCLEOTIDE SEQUENCE</scope>
    <source>
        <strain evidence="1">E37</strain>
    </source>
</reference>